<evidence type="ECO:0000313" key="1">
    <source>
        <dbReference type="EMBL" id="CAH1104204.1"/>
    </source>
</evidence>
<dbReference type="Gene3D" id="3.60.10.10">
    <property type="entry name" value="Endonuclease/exonuclease/phosphatase"/>
    <property type="match status" value="1"/>
</dbReference>
<protein>
    <submittedName>
        <fullName evidence="1">Uncharacterized protein</fullName>
    </submittedName>
</protein>
<name>A0A9P0CL71_9CUCU</name>
<sequence length="164" mass="18672">MMVDGVPSPVSQSILIQTYNLYFVDIFILSETFRETCIINCNIPGYKTYINDANYNRNDGVLILVRNDIRTEFSILKFALSKATLGRLECYVGGSSIGINAIYKPPPIPKADFIKDIHDHLILLGNSNNLQLLMGDTNFNILSRYNRCQQYAVTYVLEFPYKTL</sequence>
<dbReference type="EMBL" id="OV651828">
    <property type="protein sequence ID" value="CAH1104204.1"/>
    <property type="molecule type" value="Genomic_DNA"/>
</dbReference>
<accession>A0A9P0CL71</accession>
<gene>
    <name evidence="1" type="ORF">PSYICH_LOCUS5237</name>
</gene>
<organism evidence="1 2">
    <name type="scientific">Psylliodes chrysocephalus</name>
    <dbReference type="NCBI Taxonomy" id="3402493"/>
    <lineage>
        <taxon>Eukaryota</taxon>
        <taxon>Metazoa</taxon>
        <taxon>Ecdysozoa</taxon>
        <taxon>Arthropoda</taxon>
        <taxon>Hexapoda</taxon>
        <taxon>Insecta</taxon>
        <taxon>Pterygota</taxon>
        <taxon>Neoptera</taxon>
        <taxon>Endopterygota</taxon>
        <taxon>Coleoptera</taxon>
        <taxon>Polyphaga</taxon>
        <taxon>Cucujiformia</taxon>
        <taxon>Chrysomeloidea</taxon>
        <taxon>Chrysomelidae</taxon>
        <taxon>Galerucinae</taxon>
        <taxon>Alticini</taxon>
        <taxon>Psylliodes</taxon>
    </lineage>
</organism>
<dbReference type="OrthoDB" id="6768800at2759"/>
<dbReference type="AlphaFoldDB" id="A0A9P0CL71"/>
<dbReference type="SUPFAM" id="SSF56219">
    <property type="entry name" value="DNase I-like"/>
    <property type="match status" value="1"/>
</dbReference>
<dbReference type="Proteomes" id="UP001153636">
    <property type="component" value="Chromosome 16"/>
</dbReference>
<dbReference type="InterPro" id="IPR036691">
    <property type="entry name" value="Endo/exonu/phosph_ase_sf"/>
</dbReference>
<keyword evidence="2" id="KW-1185">Reference proteome</keyword>
<proteinExistence type="predicted"/>
<reference evidence="1" key="1">
    <citation type="submission" date="2022-01" db="EMBL/GenBank/DDBJ databases">
        <authorList>
            <person name="King R."/>
        </authorList>
    </citation>
    <scope>NUCLEOTIDE SEQUENCE</scope>
</reference>
<evidence type="ECO:0000313" key="2">
    <source>
        <dbReference type="Proteomes" id="UP001153636"/>
    </source>
</evidence>